<gene>
    <name evidence="1" type="ORF">EV182_002625</name>
</gene>
<dbReference type="EMBL" id="JAMZIH010005706">
    <property type="protein sequence ID" value="KAJ1674756.1"/>
    <property type="molecule type" value="Genomic_DNA"/>
</dbReference>
<evidence type="ECO:0000313" key="2">
    <source>
        <dbReference type="Proteomes" id="UP001145114"/>
    </source>
</evidence>
<comment type="caution">
    <text evidence="1">The sequence shown here is derived from an EMBL/GenBank/DDBJ whole genome shotgun (WGS) entry which is preliminary data.</text>
</comment>
<keyword evidence="2" id="KW-1185">Reference proteome</keyword>
<dbReference type="Proteomes" id="UP001145114">
    <property type="component" value="Unassembled WGS sequence"/>
</dbReference>
<accession>A0ACC1HHF1</accession>
<organism evidence="1 2">
    <name type="scientific">Spiromyces aspiralis</name>
    <dbReference type="NCBI Taxonomy" id="68401"/>
    <lineage>
        <taxon>Eukaryota</taxon>
        <taxon>Fungi</taxon>
        <taxon>Fungi incertae sedis</taxon>
        <taxon>Zoopagomycota</taxon>
        <taxon>Kickxellomycotina</taxon>
        <taxon>Kickxellomycetes</taxon>
        <taxon>Kickxellales</taxon>
        <taxon>Kickxellaceae</taxon>
        <taxon>Spiromyces</taxon>
    </lineage>
</organism>
<evidence type="ECO:0000313" key="1">
    <source>
        <dbReference type="EMBL" id="KAJ1674756.1"/>
    </source>
</evidence>
<sequence>MAVTGTSRLSLLFIAALAGSHHACAGADGELHFVRGVSPELLSRYQPNSDHTFQCLDGSKVIPYSRVNDDYCDCPDGSDEPGTPACNNGKFYCRNEGHLPAVIDSRRVNDGVCDDRCCDGSDEWNSGIFCPDRCAAFDEAYQKELAKKRRVELAGGKIRQEYIARARSLSQERSEEIAKVEAKLAEVSKEIGELEKRQAALEERERRQFEEMDSEKERQLKAVREGALPAMTKLRQHLFEVDTGLRDDVHLLVRLLNGVKTDHNPEYNDPAVAEAVEAYDAVVIKHSDLEAEALREWTNDELATQQREDSERHKLDVKDYNSCSKAISDLQANIDRSESDLSELERILGDLSANYNRNYHDSVVKGAAQEYAKYLQRKEVRNSAESWLAELESAEQWRREFEEAAEEIGRISAQFANAGSAGSDDAEDKGNWAGKVLRSVWKRVTHGEEDELKSVRDRLIKANRDKSETEAEVTRLKQDLEAVAGQDQMFLALKGECMSKDLGQYTYEICWLGQATQIENQGGNRHSLGTFVGFNEGGGEGPGYFTHLYKNGAYCWNGPSRSIMVTLECGEVNEIISVVEPSKCEYNARILSPAACPLPAERAKAGPVDGPGNSGETLPTSQSAMLTGEQLGDTNPHDEL</sequence>
<protein>
    <submittedName>
        <fullName evidence="1">Uncharacterized protein</fullName>
    </submittedName>
</protein>
<name>A0ACC1HHF1_9FUNG</name>
<reference evidence="1" key="1">
    <citation type="submission" date="2022-06" db="EMBL/GenBank/DDBJ databases">
        <title>Phylogenomic reconstructions and comparative analyses of Kickxellomycotina fungi.</title>
        <authorList>
            <person name="Reynolds N.K."/>
            <person name="Stajich J.E."/>
            <person name="Barry K."/>
            <person name="Grigoriev I.V."/>
            <person name="Crous P."/>
            <person name="Smith M.E."/>
        </authorList>
    </citation>
    <scope>NUCLEOTIDE SEQUENCE</scope>
    <source>
        <strain evidence="1">RSA 2271</strain>
    </source>
</reference>
<proteinExistence type="predicted"/>